<feature type="compositionally biased region" description="Polar residues" evidence="1">
    <location>
        <begin position="8"/>
        <end position="20"/>
    </location>
</feature>
<evidence type="ECO:0000256" key="1">
    <source>
        <dbReference type="SAM" id="MobiDB-lite"/>
    </source>
</evidence>
<feature type="region of interest" description="Disordered" evidence="1">
    <location>
        <begin position="1"/>
        <end position="24"/>
    </location>
</feature>
<accession>A0A4Y2G5T4</accession>
<keyword evidence="3" id="KW-1185">Reference proteome</keyword>
<protein>
    <submittedName>
        <fullName evidence="2">Uncharacterized protein</fullName>
    </submittedName>
</protein>
<evidence type="ECO:0000313" key="2">
    <source>
        <dbReference type="EMBL" id="GBM48597.1"/>
    </source>
</evidence>
<comment type="caution">
    <text evidence="2">The sequence shown here is derived from an EMBL/GenBank/DDBJ whole genome shotgun (WGS) entry which is preliminary data.</text>
</comment>
<reference evidence="2 3" key="1">
    <citation type="journal article" date="2019" name="Sci. Rep.">
        <title>Orb-weaving spider Araneus ventricosus genome elucidates the spidroin gene catalogue.</title>
        <authorList>
            <person name="Kono N."/>
            <person name="Nakamura H."/>
            <person name="Ohtoshi R."/>
            <person name="Moran D.A.P."/>
            <person name="Shinohara A."/>
            <person name="Yoshida Y."/>
            <person name="Fujiwara M."/>
            <person name="Mori M."/>
            <person name="Tomita M."/>
            <person name="Arakawa K."/>
        </authorList>
    </citation>
    <scope>NUCLEOTIDE SEQUENCE [LARGE SCALE GENOMIC DNA]</scope>
</reference>
<sequence>MKLPAGEINSSLSAMNSGRFPSSKKRLGKIRFTTHTPSLTPARPKIRLARTEPTKPAGAGVVVRVLNVARMQMLVKLVFIALDLEAIRTHLQVVQQACMEKSAGTSVVGLQDSRFRYFKNQQGRLFGKVTAGKRPGCSEPLTPLEVAASPALRGPLLAPIRYKTANGSYHSTRRASEFTLDSEIIAITPISSASKKIKTSSSSKSCPQNPVSKILFFFLPKTLSFFSVKHSPSYTKNQMSYQAFPSSLLPEPKVKLFPLARHRNKIKLILPRRQTVLRNSPTRPATPYALPKDLQIANWKARTLS</sequence>
<name>A0A4Y2G5T4_ARAVE</name>
<organism evidence="2 3">
    <name type="scientific">Araneus ventricosus</name>
    <name type="common">Orbweaver spider</name>
    <name type="synonym">Epeira ventricosa</name>
    <dbReference type="NCBI Taxonomy" id="182803"/>
    <lineage>
        <taxon>Eukaryota</taxon>
        <taxon>Metazoa</taxon>
        <taxon>Ecdysozoa</taxon>
        <taxon>Arthropoda</taxon>
        <taxon>Chelicerata</taxon>
        <taxon>Arachnida</taxon>
        <taxon>Araneae</taxon>
        <taxon>Araneomorphae</taxon>
        <taxon>Entelegynae</taxon>
        <taxon>Araneoidea</taxon>
        <taxon>Araneidae</taxon>
        <taxon>Araneus</taxon>
    </lineage>
</organism>
<evidence type="ECO:0000313" key="3">
    <source>
        <dbReference type="Proteomes" id="UP000499080"/>
    </source>
</evidence>
<dbReference type="EMBL" id="BGPR01001221">
    <property type="protein sequence ID" value="GBM48597.1"/>
    <property type="molecule type" value="Genomic_DNA"/>
</dbReference>
<proteinExistence type="predicted"/>
<gene>
    <name evidence="2" type="ORF">AVEN_158170_1</name>
</gene>
<dbReference type="Proteomes" id="UP000499080">
    <property type="component" value="Unassembled WGS sequence"/>
</dbReference>
<dbReference type="AlphaFoldDB" id="A0A4Y2G5T4"/>